<dbReference type="Gene3D" id="1.10.260.40">
    <property type="entry name" value="lambda repressor-like DNA-binding domains"/>
    <property type="match status" value="1"/>
</dbReference>
<dbReference type="InterPro" id="IPR010359">
    <property type="entry name" value="IrrE_HExxH"/>
</dbReference>
<dbReference type="Proteomes" id="UP001201985">
    <property type="component" value="Unassembled WGS sequence"/>
</dbReference>
<organism evidence="6 7">
    <name type="scientific">Teichococcus vastitatis</name>
    <dbReference type="NCBI Taxonomy" id="2307076"/>
    <lineage>
        <taxon>Bacteria</taxon>
        <taxon>Pseudomonadati</taxon>
        <taxon>Pseudomonadota</taxon>
        <taxon>Alphaproteobacteria</taxon>
        <taxon>Acetobacterales</taxon>
        <taxon>Roseomonadaceae</taxon>
        <taxon>Roseomonas</taxon>
    </lineage>
</organism>
<keyword evidence="4" id="KW-0804">Transcription</keyword>
<evidence type="ECO:0000313" key="7">
    <source>
        <dbReference type="Proteomes" id="UP001201985"/>
    </source>
</evidence>
<evidence type="ECO:0000256" key="3">
    <source>
        <dbReference type="ARBA" id="ARBA00023125"/>
    </source>
</evidence>
<sequence>MSGPQAKIYAGERLRRLRTGRRLTQARLAGLLELSPSYLNQIERDQRPLPREVLDRLCVLLEVAPGYFAESDELRRLGDLREALADPLPGARPAVEPAEAHAALRAAPAVAARFLALHRAYRALEEEHRALRARLADDGVADPASRLPYDEVQDWVQSRHNYFPTLDEAAEQLFEAGGFTPQTLRLDLERHLAARHSVVVAETLRDGPDSGVLWRLDRATGRLLLAEEMAPESRLFYLAHVVGLLEQGETIDRMAAGAPFSGPDARALARVGLANSYAGALMLPYRQFRAAARELRHDVERLQRRFGASFEQVCHRLSTLQRPGEEGVPFYFLKMDVAGNVSKRSSASRFHFALFGGACPLWNIHQAFAQPGRVLVQLARMPDGVTYLCMARTVGGGGGYLSPPREGAVGLGCEVAHADQLVYAAGLALDDRQAPVPIGPGCRACERAECRHRAMPPVGHRLDVGTAERGLLPYRIVRGGQAPG</sequence>
<dbReference type="PIRSF" id="PIRSF019251">
    <property type="entry name" value="Rv0465c"/>
    <property type="match status" value="1"/>
</dbReference>
<comment type="caution">
    <text evidence="6">The sequence shown here is derived from an EMBL/GenBank/DDBJ whole genome shotgun (WGS) entry which is preliminary data.</text>
</comment>
<dbReference type="PROSITE" id="PS50943">
    <property type="entry name" value="HTH_CROC1"/>
    <property type="match status" value="1"/>
</dbReference>
<feature type="domain" description="HTH cro/C1-type" evidence="5">
    <location>
        <begin position="14"/>
        <end position="68"/>
    </location>
</feature>
<dbReference type="InterPro" id="IPR018653">
    <property type="entry name" value="ScfR_C"/>
</dbReference>
<evidence type="ECO:0000313" key="6">
    <source>
        <dbReference type="EMBL" id="MCI0756929.1"/>
    </source>
</evidence>
<dbReference type="PANTHER" id="PTHR46797">
    <property type="entry name" value="HTH-TYPE TRANSCRIPTIONAL REGULATOR"/>
    <property type="match status" value="1"/>
</dbReference>
<evidence type="ECO:0000259" key="5">
    <source>
        <dbReference type="PROSITE" id="PS50943"/>
    </source>
</evidence>
<dbReference type="EMBL" id="JALBUU010000125">
    <property type="protein sequence ID" value="MCI0756929.1"/>
    <property type="molecule type" value="Genomic_DNA"/>
</dbReference>
<dbReference type="InterPro" id="IPR001387">
    <property type="entry name" value="Cro/C1-type_HTH"/>
</dbReference>
<keyword evidence="2" id="KW-0805">Transcription regulation</keyword>
<dbReference type="Pfam" id="PF09856">
    <property type="entry name" value="ScfRs"/>
    <property type="match status" value="1"/>
</dbReference>
<protein>
    <submittedName>
        <fullName evidence="6">Short-chain fatty acyl-CoA regulator family protein</fullName>
    </submittedName>
</protein>
<name>A0ABS9WCC1_9PROT</name>
<keyword evidence="7" id="KW-1185">Reference proteome</keyword>
<dbReference type="InterPro" id="IPR010982">
    <property type="entry name" value="Lambda_DNA-bd_dom_sf"/>
</dbReference>
<dbReference type="Pfam" id="PF06114">
    <property type="entry name" value="Peptidase_M78"/>
    <property type="match status" value="1"/>
</dbReference>
<dbReference type="InterPro" id="IPR026281">
    <property type="entry name" value="HTH_RamB"/>
</dbReference>
<evidence type="ECO:0000256" key="2">
    <source>
        <dbReference type="ARBA" id="ARBA00023015"/>
    </source>
</evidence>
<accession>A0ABS9WCC1</accession>
<dbReference type="InterPro" id="IPR050807">
    <property type="entry name" value="TransReg_Diox_bact_type"/>
</dbReference>
<dbReference type="SMART" id="SM00530">
    <property type="entry name" value="HTH_XRE"/>
    <property type="match status" value="1"/>
</dbReference>
<evidence type="ECO:0000256" key="4">
    <source>
        <dbReference type="ARBA" id="ARBA00023163"/>
    </source>
</evidence>
<dbReference type="Pfam" id="PF13560">
    <property type="entry name" value="HTH_31"/>
    <property type="match status" value="1"/>
</dbReference>
<gene>
    <name evidence="6" type="ORF">MON41_25160</name>
</gene>
<evidence type="ECO:0000256" key="1">
    <source>
        <dbReference type="ARBA" id="ARBA00007227"/>
    </source>
</evidence>
<proteinExistence type="inferred from homology"/>
<reference evidence="6 7" key="1">
    <citation type="submission" date="2022-03" db="EMBL/GenBank/DDBJ databases">
        <title>Complete genome analysis of Roseomonas KG 17.1 : a prolific producer of plant growth promoters.</title>
        <authorList>
            <person name="Saadouli I."/>
            <person name="Najjari A."/>
            <person name="Mosbah A."/>
            <person name="Ouzari H.I."/>
        </authorList>
    </citation>
    <scope>NUCLEOTIDE SEQUENCE [LARGE SCALE GENOMIC DNA]</scope>
    <source>
        <strain evidence="6 7">KG17-1</strain>
    </source>
</reference>
<dbReference type="PANTHER" id="PTHR46797:SF23">
    <property type="entry name" value="HTH-TYPE TRANSCRIPTIONAL REGULATOR SUTR"/>
    <property type="match status" value="1"/>
</dbReference>
<keyword evidence="3" id="KW-0238">DNA-binding</keyword>
<dbReference type="RefSeq" id="WP_241794035.1">
    <property type="nucleotide sequence ID" value="NZ_JALBUU010000125.1"/>
</dbReference>
<comment type="similarity">
    <text evidence="1">Belongs to the short-chain fatty acyl-CoA assimilation regulator (ScfR) family.</text>
</comment>
<dbReference type="CDD" id="cd00093">
    <property type="entry name" value="HTH_XRE"/>
    <property type="match status" value="1"/>
</dbReference>
<dbReference type="SUPFAM" id="SSF47413">
    <property type="entry name" value="lambda repressor-like DNA-binding domains"/>
    <property type="match status" value="1"/>
</dbReference>